<evidence type="ECO:0000313" key="2">
    <source>
        <dbReference type="Proteomes" id="UP000789396"/>
    </source>
</evidence>
<proteinExistence type="predicted"/>
<feature type="non-terminal residue" evidence="1">
    <location>
        <position position="47"/>
    </location>
</feature>
<accession>A0A9N9JP15</accession>
<evidence type="ECO:0000313" key="1">
    <source>
        <dbReference type="EMBL" id="CAG8790782.1"/>
    </source>
</evidence>
<name>A0A9N9JP15_9GLOM</name>
<reference evidence="1" key="1">
    <citation type="submission" date="2021-06" db="EMBL/GenBank/DDBJ databases">
        <authorList>
            <person name="Kallberg Y."/>
            <person name="Tangrot J."/>
            <person name="Rosling A."/>
        </authorList>
    </citation>
    <scope>NUCLEOTIDE SEQUENCE</scope>
    <source>
        <strain evidence="1">IN212</strain>
    </source>
</reference>
<gene>
    <name evidence="1" type="ORF">RFULGI_LOCUS16723</name>
</gene>
<feature type="non-terminal residue" evidence="1">
    <location>
        <position position="1"/>
    </location>
</feature>
<sequence length="47" mass="5050">QNSTTNTGTGLSWSPMITGSPLTKVKSEIGSEITVPTDIFISEYCTR</sequence>
<organism evidence="1 2">
    <name type="scientific">Racocetra fulgida</name>
    <dbReference type="NCBI Taxonomy" id="60492"/>
    <lineage>
        <taxon>Eukaryota</taxon>
        <taxon>Fungi</taxon>
        <taxon>Fungi incertae sedis</taxon>
        <taxon>Mucoromycota</taxon>
        <taxon>Glomeromycotina</taxon>
        <taxon>Glomeromycetes</taxon>
        <taxon>Diversisporales</taxon>
        <taxon>Gigasporaceae</taxon>
        <taxon>Racocetra</taxon>
    </lineage>
</organism>
<dbReference type="AlphaFoldDB" id="A0A9N9JP15"/>
<protein>
    <submittedName>
        <fullName evidence="1">2825_t:CDS:1</fullName>
    </submittedName>
</protein>
<dbReference type="EMBL" id="CAJVPZ010061052">
    <property type="protein sequence ID" value="CAG8790782.1"/>
    <property type="molecule type" value="Genomic_DNA"/>
</dbReference>
<comment type="caution">
    <text evidence="1">The sequence shown here is derived from an EMBL/GenBank/DDBJ whole genome shotgun (WGS) entry which is preliminary data.</text>
</comment>
<keyword evidence="2" id="KW-1185">Reference proteome</keyword>
<dbReference type="Proteomes" id="UP000789396">
    <property type="component" value="Unassembled WGS sequence"/>
</dbReference>